<keyword evidence="2" id="KW-1185">Reference proteome</keyword>
<evidence type="ECO:0000313" key="2">
    <source>
        <dbReference type="Proteomes" id="UP001174909"/>
    </source>
</evidence>
<organism evidence="1 2">
    <name type="scientific">Geodia barretti</name>
    <name type="common">Barrett's horny sponge</name>
    <dbReference type="NCBI Taxonomy" id="519541"/>
    <lineage>
        <taxon>Eukaryota</taxon>
        <taxon>Metazoa</taxon>
        <taxon>Porifera</taxon>
        <taxon>Demospongiae</taxon>
        <taxon>Heteroscleromorpha</taxon>
        <taxon>Tetractinellida</taxon>
        <taxon>Astrophorina</taxon>
        <taxon>Geodiidae</taxon>
        <taxon>Geodia</taxon>
    </lineage>
</organism>
<proteinExistence type="predicted"/>
<dbReference type="EMBL" id="CASHTH010003586">
    <property type="protein sequence ID" value="CAI8046732.1"/>
    <property type="molecule type" value="Genomic_DNA"/>
</dbReference>
<accession>A0AA35TGL5</accession>
<gene>
    <name evidence="1" type="ORF">GBAR_LOCUS25839</name>
</gene>
<dbReference type="AlphaFoldDB" id="A0AA35TGL5"/>
<feature type="non-terminal residue" evidence="1">
    <location>
        <position position="1"/>
    </location>
</feature>
<protein>
    <submittedName>
        <fullName evidence="1">Uncharacterized protein</fullName>
    </submittedName>
</protein>
<sequence length="87" mass="9108">NTSHRFIKRVSNSSYNGYGVGLSICKTSESVTHSVSTTDSLTTTAASSSVGDGVASDTIQRIRRSPGHCDTSGTILDCCHISGRRGT</sequence>
<dbReference type="Proteomes" id="UP001174909">
    <property type="component" value="Unassembled WGS sequence"/>
</dbReference>
<reference evidence="1" key="1">
    <citation type="submission" date="2023-03" db="EMBL/GenBank/DDBJ databases">
        <authorList>
            <person name="Steffen K."/>
            <person name="Cardenas P."/>
        </authorList>
    </citation>
    <scope>NUCLEOTIDE SEQUENCE</scope>
</reference>
<comment type="caution">
    <text evidence="1">The sequence shown here is derived from an EMBL/GenBank/DDBJ whole genome shotgun (WGS) entry which is preliminary data.</text>
</comment>
<evidence type="ECO:0000313" key="1">
    <source>
        <dbReference type="EMBL" id="CAI8046732.1"/>
    </source>
</evidence>
<name>A0AA35TGL5_GEOBA</name>